<dbReference type="SUPFAM" id="SSF53850">
    <property type="entry name" value="Periplasmic binding protein-like II"/>
    <property type="match status" value="1"/>
</dbReference>
<feature type="transmembrane region" description="Helical" evidence="4">
    <location>
        <begin position="31"/>
        <end position="51"/>
    </location>
</feature>
<keyword evidence="3" id="KW-0732">Signal</keyword>
<keyword evidence="2" id="KW-0813">Transport</keyword>
<comment type="similarity">
    <text evidence="1">Belongs to the bacterial solute-binding protein 5 family.</text>
</comment>
<dbReference type="CDD" id="cd08513">
    <property type="entry name" value="PBP2_thermophilic_Hb8_like"/>
    <property type="match status" value="1"/>
</dbReference>
<dbReference type="GO" id="GO:0015833">
    <property type="term" value="P:peptide transport"/>
    <property type="evidence" value="ECO:0007669"/>
    <property type="project" value="TreeGrafter"/>
</dbReference>
<dbReference type="InterPro" id="IPR030678">
    <property type="entry name" value="Peptide/Ni-bd"/>
</dbReference>
<dbReference type="Gene3D" id="3.90.76.10">
    <property type="entry name" value="Dipeptide-binding Protein, Domain 1"/>
    <property type="match status" value="1"/>
</dbReference>
<proteinExistence type="inferred from homology"/>
<evidence type="ECO:0000256" key="2">
    <source>
        <dbReference type="ARBA" id="ARBA00022448"/>
    </source>
</evidence>
<dbReference type="GO" id="GO:1904680">
    <property type="term" value="F:peptide transmembrane transporter activity"/>
    <property type="evidence" value="ECO:0007669"/>
    <property type="project" value="TreeGrafter"/>
</dbReference>
<evidence type="ECO:0000313" key="7">
    <source>
        <dbReference type="Proteomes" id="UP000230431"/>
    </source>
</evidence>
<evidence type="ECO:0000256" key="1">
    <source>
        <dbReference type="ARBA" id="ARBA00005695"/>
    </source>
</evidence>
<accession>A0A2H0RHH7</accession>
<evidence type="ECO:0000259" key="5">
    <source>
        <dbReference type="Pfam" id="PF00496"/>
    </source>
</evidence>
<dbReference type="Pfam" id="PF00496">
    <property type="entry name" value="SBP_bac_5"/>
    <property type="match status" value="1"/>
</dbReference>
<dbReference type="PANTHER" id="PTHR30290">
    <property type="entry name" value="PERIPLASMIC BINDING COMPONENT OF ABC TRANSPORTER"/>
    <property type="match status" value="1"/>
</dbReference>
<reference evidence="6 7" key="1">
    <citation type="submission" date="2017-09" db="EMBL/GenBank/DDBJ databases">
        <title>Depth-based differentiation of microbial function through sediment-hosted aquifers and enrichment of novel symbionts in the deep terrestrial subsurface.</title>
        <authorList>
            <person name="Probst A.J."/>
            <person name="Ladd B."/>
            <person name="Jarett J.K."/>
            <person name="Geller-Mcgrath D.E."/>
            <person name="Sieber C.M."/>
            <person name="Emerson J.B."/>
            <person name="Anantharaman K."/>
            <person name="Thomas B.C."/>
            <person name="Malmstrom R."/>
            <person name="Stieglmeier M."/>
            <person name="Klingl A."/>
            <person name="Woyke T."/>
            <person name="Ryan C.M."/>
            <person name="Banfield J.F."/>
        </authorList>
    </citation>
    <scope>NUCLEOTIDE SEQUENCE [LARGE SCALE GENOMIC DNA]</scope>
    <source>
        <strain evidence="6">CG10_big_fil_rev_8_21_14_0_10_49_38</strain>
    </source>
</reference>
<dbReference type="PANTHER" id="PTHR30290:SF9">
    <property type="entry name" value="OLIGOPEPTIDE-BINDING PROTEIN APPA"/>
    <property type="match status" value="1"/>
</dbReference>
<evidence type="ECO:0000256" key="4">
    <source>
        <dbReference type="SAM" id="Phobius"/>
    </source>
</evidence>
<dbReference type="Proteomes" id="UP000230431">
    <property type="component" value="Unassembled WGS sequence"/>
</dbReference>
<dbReference type="InterPro" id="IPR039424">
    <property type="entry name" value="SBP_5"/>
</dbReference>
<comment type="caution">
    <text evidence="6">The sequence shown here is derived from an EMBL/GenBank/DDBJ whole genome shotgun (WGS) entry which is preliminary data.</text>
</comment>
<protein>
    <recommendedName>
        <fullName evidence="5">Solute-binding protein family 5 domain-containing protein</fullName>
    </recommendedName>
</protein>
<dbReference type="GO" id="GO:0042597">
    <property type="term" value="C:periplasmic space"/>
    <property type="evidence" value="ECO:0007669"/>
    <property type="project" value="UniProtKB-ARBA"/>
</dbReference>
<dbReference type="Gene3D" id="3.40.190.10">
    <property type="entry name" value="Periplasmic binding protein-like II"/>
    <property type="match status" value="1"/>
</dbReference>
<feature type="domain" description="Solute-binding protein family 5" evidence="5">
    <location>
        <begin position="109"/>
        <end position="468"/>
    </location>
</feature>
<dbReference type="EMBL" id="PCYK01000021">
    <property type="protein sequence ID" value="PIR45907.1"/>
    <property type="molecule type" value="Genomic_DNA"/>
</dbReference>
<organism evidence="6 7">
    <name type="scientific">Candidatus Vogelbacteria bacterium CG10_big_fil_rev_8_21_14_0_10_49_38</name>
    <dbReference type="NCBI Taxonomy" id="1975043"/>
    <lineage>
        <taxon>Bacteria</taxon>
        <taxon>Candidatus Vogeliibacteriota</taxon>
    </lineage>
</organism>
<gene>
    <name evidence="6" type="ORF">COV08_02655</name>
</gene>
<evidence type="ECO:0000313" key="6">
    <source>
        <dbReference type="EMBL" id="PIR45907.1"/>
    </source>
</evidence>
<keyword evidence="4" id="KW-1133">Transmembrane helix</keyword>
<dbReference type="PIRSF" id="PIRSF002741">
    <property type="entry name" value="MppA"/>
    <property type="match status" value="1"/>
</dbReference>
<keyword evidence="4" id="KW-0812">Transmembrane</keyword>
<dbReference type="GO" id="GO:0043190">
    <property type="term" value="C:ATP-binding cassette (ABC) transporter complex"/>
    <property type="evidence" value="ECO:0007669"/>
    <property type="project" value="InterPro"/>
</dbReference>
<name>A0A2H0RHH7_9BACT</name>
<dbReference type="InterPro" id="IPR000914">
    <property type="entry name" value="SBP_5_dom"/>
</dbReference>
<dbReference type="AlphaFoldDB" id="A0A2H0RHH7"/>
<keyword evidence="4" id="KW-0472">Membrane</keyword>
<sequence length="581" mass="64711">MKEKISLWLKKLRLPSGEEWLFAFHSLAKPWRLAVTLLGLIFVVSFFALVFKGNRSLMIEVPAKGGVLSEGITGSPRFINPLLTASDADRDLTILIYSGLLRLAPGQGYEPDLAENYELSADGLTYTFYLKPDLTWSDGQPLTADDVVFTIKLAQDQAIKSPKRGNWNGVKVAKLDDRTVQFSLKRPFNFFLENATLGILPAHLWQEVTPEQFPLVGLNTEPIGSGPYEIESVTKDKNGIPKSYRLKPFKNFALGAPKIDLILRFYNSDGELLEALNNGEIRAASAITTATATKLETAGRRILRSPLPRIFAVFFNQSRNQILLDPAIREALDLATDRTGLVEEVLAGYGTPLKNALPPSITSAEKAMAPTTFNLAAAQERLTKAGWIINDHGQLEKAGVKGAPATKAAFTLATANIEELKLSAQKLAANWSKLGIEIKLEFFEPSDLTQDVIRPRSYDVLLFGQIIGRHYDLFSFWHSSQRLDPGLNIALYANSKVDDLLEEIRESATIKDLSEKYSALAQEITADRPAVFLYQPDFLYVVPDDLKGVSLPVIANPSNRFAQAHRWYFRVDRIWKIFAKI</sequence>
<evidence type="ECO:0000256" key="3">
    <source>
        <dbReference type="ARBA" id="ARBA00022729"/>
    </source>
</evidence>
<dbReference type="Gene3D" id="3.10.105.10">
    <property type="entry name" value="Dipeptide-binding Protein, Domain 3"/>
    <property type="match status" value="1"/>
</dbReference>